<dbReference type="RefSeq" id="WP_156006425.1">
    <property type="nucleotide sequence ID" value="NZ_CP046276.1"/>
</dbReference>
<dbReference type="Proteomes" id="UP000424468">
    <property type="component" value="Chromosome"/>
</dbReference>
<dbReference type="InterPro" id="IPR006640">
    <property type="entry name" value="SprT-like_domain"/>
</dbReference>
<evidence type="ECO:0000313" key="3">
    <source>
        <dbReference type="Proteomes" id="UP000424468"/>
    </source>
</evidence>
<dbReference type="Pfam" id="PF10263">
    <property type="entry name" value="SprT-like"/>
    <property type="match status" value="1"/>
</dbReference>
<protein>
    <recommendedName>
        <fullName evidence="1">SprT-like domain-containing protein</fullName>
    </recommendedName>
</protein>
<dbReference type="KEGG" id="stab:STABA_v1c05880"/>
<evidence type="ECO:0000313" key="2">
    <source>
        <dbReference type="EMBL" id="QGS51951.1"/>
    </source>
</evidence>
<dbReference type="GO" id="GO:0006950">
    <property type="term" value="P:response to stress"/>
    <property type="evidence" value="ECO:0007669"/>
    <property type="project" value="UniProtKB-ARBA"/>
</dbReference>
<sequence length="214" mass="25488">MNEIKIDDIILELTSLHRQLNHLLFNNELKELKINVADNIRSKNKLTKGHFEPRSKWEDEDMQIIIWTLSLNGDPFYVIEVLIHEMVHQWNYQNNIKDVENNGRHNKKFRDVAIKVGLSIPKTIRGEGINDHGKGFNRTSISKDLMKILEKELDFNREVMQFKHQYALDYEPKSYNKRFSYYCACDYYKNVKFTISKKLNILCKDCNVTFKIEQ</sequence>
<organism evidence="2 3">
    <name type="scientific">Spiroplasma tabanidicola</name>
    <dbReference type="NCBI Taxonomy" id="324079"/>
    <lineage>
        <taxon>Bacteria</taxon>
        <taxon>Bacillati</taxon>
        <taxon>Mycoplasmatota</taxon>
        <taxon>Mollicutes</taxon>
        <taxon>Entomoplasmatales</taxon>
        <taxon>Spiroplasmataceae</taxon>
        <taxon>Spiroplasma</taxon>
    </lineage>
</organism>
<dbReference type="AlphaFoldDB" id="A0A6I6CAJ3"/>
<keyword evidence="3" id="KW-1185">Reference proteome</keyword>
<reference evidence="2 3" key="1">
    <citation type="submission" date="2019-11" db="EMBL/GenBank/DDBJ databases">
        <title>Complete genome sequence of Spiroplasma tabanidicola TAUS-1 (DSM 22603).</title>
        <authorList>
            <person name="Huang C.-T."/>
            <person name="Lin Y.-C."/>
            <person name="Kuo C.-H."/>
        </authorList>
    </citation>
    <scope>NUCLEOTIDE SEQUENCE [LARGE SCALE GENOMIC DNA]</scope>
    <source>
        <strain evidence="2 3">TAUS-1</strain>
    </source>
</reference>
<accession>A0A6I6CAJ3</accession>
<proteinExistence type="predicted"/>
<dbReference type="EMBL" id="CP046276">
    <property type="protein sequence ID" value="QGS51951.1"/>
    <property type="molecule type" value="Genomic_DNA"/>
</dbReference>
<feature type="domain" description="SprT-like" evidence="1">
    <location>
        <begin position="14"/>
        <end position="117"/>
    </location>
</feature>
<name>A0A6I6CAJ3_9MOLU</name>
<evidence type="ECO:0000259" key="1">
    <source>
        <dbReference type="Pfam" id="PF10263"/>
    </source>
</evidence>
<gene>
    <name evidence="2" type="ORF">STABA_v1c05880</name>
</gene>
<dbReference type="OrthoDB" id="9787302at2"/>